<name>A0A7W8E0M1_9BRAD</name>
<sequence>MVELLQLIGPQLKRPRSDTLNGSTHANMKELRFDADRGVWRVAYAFDPERKAILLVAGDKSGGSGRRFYKILIEKADRRFSQHLAELKTMRRKT</sequence>
<dbReference type="RefSeq" id="WP_184260738.1">
    <property type="nucleotide sequence ID" value="NZ_JACHIH010000030.1"/>
</dbReference>
<proteinExistence type="predicted"/>
<organism evidence="1 2">
    <name type="scientific">Rhodopseudomonas rhenobacensis</name>
    <dbReference type="NCBI Taxonomy" id="87461"/>
    <lineage>
        <taxon>Bacteria</taxon>
        <taxon>Pseudomonadati</taxon>
        <taxon>Pseudomonadota</taxon>
        <taxon>Alphaproteobacteria</taxon>
        <taxon>Hyphomicrobiales</taxon>
        <taxon>Nitrobacteraceae</taxon>
        <taxon>Rhodopseudomonas</taxon>
    </lineage>
</organism>
<evidence type="ECO:0000313" key="2">
    <source>
        <dbReference type="Proteomes" id="UP000542353"/>
    </source>
</evidence>
<dbReference type="AlphaFoldDB" id="A0A7W8E0M1"/>
<dbReference type="EMBL" id="JACHIH010000030">
    <property type="protein sequence ID" value="MBB5049067.1"/>
    <property type="molecule type" value="Genomic_DNA"/>
</dbReference>
<accession>A0A7W8E0M1</accession>
<dbReference type="Proteomes" id="UP000542353">
    <property type="component" value="Unassembled WGS sequence"/>
</dbReference>
<dbReference type="InterPro" id="IPR009241">
    <property type="entry name" value="HigB-like"/>
</dbReference>
<gene>
    <name evidence="1" type="ORF">HNR60_003841</name>
</gene>
<comment type="caution">
    <text evidence="1">The sequence shown here is derived from an EMBL/GenBank/DDBJ whole genome shotgun (WGS) entry which is preliminary data.</text>
</comment>
<dbReference type="Pfam" id="PF05973">
    <property type="entry name" value="Gp49"/>
    <property type="match status" value="1"/>
</dbReference>
<keyword evidence="2" id="KW-1185">Reference proteome</keyword>
<evidence type="ECO:0000313" key="1">
    <source>
        <dbReference type="EMBL" id="MBB5049067.1"/>
    </source>
</evidence>
<protein>
    <recommendedName>
        <fullName evidence="3">Addiction module toxin RelE</fullName>
    </recommendedName>
</protein>
<reference evidence="1 2" key="1">
    <citation type="submission" date="2020-08" db="EMBL/GenBank/DDBJ databases">
        <title>Genomic Encyclopedia of Type Strains, Phase IV (KMG-IV): sequencing the most valuable type-strain genomes for metagenomic binning, comparative biology and taxonomic classification.</title>
        <authorList>
            <person name="Goeker M."/>
        </authorList>
    </citation>
    <scope>NUCLEOTIDE SEQUENCE [LARGE SCALE GENOMIC DNA]</scope>
    <source>
        <strain evidence="1 2">DSM 12706</strain>
    </source>
</reference>
<evidence type="ECO:0008006" key="3">
    <source>
        <dbReference type="Google" id="ProtNLM"/>
    </source>
</evidence>